<name>W4FNH8_APHAT</name>
<dbReference type="GeneID" id="20817181"/>
<dbReference type="EMBL" id="KI913180">
    <property type="protein sequence ID" value="ETV69037.1"/>
    <property type="molecule type" value="Genomic_DNA"/>
</dbReference>
<sequence length="105" mass="11501">MLGAWTSAFNALYKRIYPSRSCATISSSTSFSASVASTSTCTVPLVSRLLNVVARSRLAEGELEYRLPTVTLDVFSWDTPLDVMARITDGCSGSPNRIVWLVRNH</sequence>
<gene>
    <name evidence="1" type="ORF">H257_15185</name>
</gene>
<dbReference type="VEuPathDB" id="FungiDB:H257_15185"/>
<dbReference type="RefSeq" id="XP_009841496.1">
    <property type="nucleotide sequence ID" value="XM_009843194.1"/>
</dbReference>
<reference evidence="1" key="1">
    <citation type="submission" date="2013-12" db="EMBL/GenBank/DDBJ databases">
        <title>The Genome Sequence of Aphanomyces astaci APO3.</title>
        <authorList>
            <consortium name="The Broad Institute Genomics Platform"/>
            <person name="Russ C."/>
            <person name="Tyler B."/>
            <person name="van West P."/>
            <person name="Dieguez-Uribeondo J."/>
            <person name="Young S.K."/>
            <person name="Zeng Q."/>
            <person name="Gargeya S."/>
            <person name="Fitzgerald M."/>
            <person name="Abouelleil A."/>
            <person name="Alvarado L."/>
            <person name="Chapman S.B."/>
            <person name="Gainer-Dewar J."/>
            <person name="Goldberg J."/>
            <person name="Griggs A."/>
            <person name="Gujja S."/>
            <person name="Hansen M."/>
            <person name="Howarth C."/>
            <person name="Imamovic A."/>
            <person name="Ireland A."/>
            <person name="Larimer J."/>
            <person name="McCowan C."/>
            <person name="Murphy C."/>
            <person name="Pearson M."/>
            <person name="Poon T.W."/>
            <person name="Priest M."/>
            <person name="Roberts A."/>
            <person name="Saif S."/>
            <person name="Shea T."/>
            <person name="Sykes S."/>
            <person name="Wortman J."/>
            <person name="Nusbaum C."/>
            <person name="Birren B."/>
        </authorList>
    </citation>
    <scope>NUCLEOTIDE SEQUENCE [LARGE SCALE GENOMIC DNA]</scope>
    <source>
        <strain evidence="1">APO3</strain>
    </source>
</reference>
<protein>
    <submittedName>
        <fullName evidence="1">Uncharacterized protein</fullName>
    </submittedName>
</protein>
<proteinExistence type="predicted"/>
<accession>W4FNH8</accession>
<organism evidence="1">
    <name type="scientific">Aphanomyces astaci</name>
    <name type="common">Crayfish plague agent</name>
    <dbReference type="NCBI Taxonomy" id="112090"/>
    <lineage>
        <taxon>Eukaryota</taxon>
        <taxon>Sar</taxon>
        <taxon>Stramenopiles</taxon>
        <taxon>Oomycota</taxon>
        <taxon>Saprolegniomycetes</taxon>
        <taxon>Saprolegniales</taxon>
        <taxon>Verrucalvaceae</taxon>
        <taxon>Aphanomyces</taxon>
    </lineage>
</organism>
<dbReference type="AlphaFoldDB" id="W4FNH8"/>
<evidence type="ECO:0000313" key="1">
    <source>
        <dbReference type="EMBL" id="ETV69037.1"/>
    </source>
</evidence>